<dbReference type="STRING" id="1841610.A6X21_01735"/>
<reference evidence="2 3" key="1">
    <citation type="submission" date="2016-05" db="EMBL/GenBank/DDBJ databases">
        <title>Genomic and physiological characterization of Planctopirus sp. isolated from fresh water lake.</title>
        <authorList>
            <person name="Subhash Y."/>
            <person name="Ramana C."/>
        </authorList>
    </citation>
    <scope>NUCLEOTIDE SEQUENCE [LARGE SCALE GENOMIC DNA]</scope>
    <source>
        <strain evidence="2 3">JC280</strain>
    </source>
</reference>
<evidence type="ECO:0000313" key="3">
    <source>
        <dbReference type="Proteomes" id="UP000094828"/>
    </source>
</evidence>
<dbReference type="OrthoDB" id="213937at2"/>
<name>A0A1C3EUA1_9PLAN</name>
<protein>
    <submittedName>
        <fullName evidence="2">Uncharacterized protein</fullName>
    </submittedName>
</protein>
<accession>A0A1C3EUA1</accession>
<keyword evidence="1" id="KW-0472">Membrane</keyword>
<dbReference type="EMBL" id="LYDR01000001">
    <property type="protein sequence ID" value="ODA36819.1"/>
    <property type="molecule type" value="Genomic_DNA"/>
</dbReference>
<keyword evidence="1" id="KW-0812">Transmembrane</keyword>
<organism evidence="2 3">
    <name type="scientific">Planctopirus hydrillae</name>
    <dbReference type="NCBI Taxonomy" id="1841610"/>
    <lineage>
        <taxon>Bacteria</taxon>
        <taxon>Pseudomonadati</taxon>
        <taxon>Planctomycetota</taxon>
        <taxon>Planctomycetia</taxon>
        <taxon>Planctomycetales</taxon>
        <taxon>Planctomycetaceae</taxon>
        <taxon>Planctopirus</taxon>
    </lineage>
</organism>
<sequence>MREDFPWRVVCRFALMLPVIGLAVVLASPLYISTKWVGHADLRVRFAVVDAATAQPIPGAKVHIQAERGGLCAECAAREFTLTTESNGHAEELVTQCLTFDSRSFWENTWFIHLPWWQFRISADGYEPGASTNLDQPQYLQLAERGYPTAHLTVPVKLQRIEE</sequence>
<proteinExistence type="predicted"/>
<keyword evidence="1" id="KW-1133">Transmembrane helix</keyword>
<keyword evidence="3" id="KW-1185">Reference proteome</keyword>
<dbReference type="AlphaFoldDB" id="A0A1C3EUA1"/>
<evidence type="ECO:0000256" key="1">
    <source>
        <dbReference type="SAM" id="Phobius"/>
    </source>
</evidence>
<dbReference type="Proteomes" id="UP000094828">
    <property type="component" value="Unassembled WGS sequence"/>
</dbReference>
<feature type="transmembrane region" description="Helical" evidence="1">
    <location>
        <begin position="12"/>
        <end position="32"/>
    </location>
</feature>
<comment type="caution">
    <text evidence="2">The sequence shown here is derived from an EMBL/GenBank/DDBJ whole genome shotgun (WGS) entry which is preliminary data.</text>
</comment>
<gene>
    <name evidence="2" type="ORF">A6X21_01735</name>
</gene>
<dbReference type="RefSeq" id="WP_068845115.1">
    <property type="nucleotide sequence ID" value="NZ_LYDR01000001.1"/>
</dbReference>
<evidence type="ECO:0000313" key="2">
    <source>
        <dbReference type="EMBL" id="ODA36819.1"/>
    </source>
</evidence>